<keyword evidence="3" id="KW-0813">Transport</keyword>
<protein>
    <recommendedName>
        <fullName evidence="10">UBC core domain-containing protein</fullName>
    </recommendedName>
</protein>
<dbReference type="PANTHER" id="PTHR24067">
    <property type="entry name" value="UBIQUITIN-CONJUGATING ENZYME E2"/>
    <property type="match status" value="1"/>
</dbReference>
<dbReference type="SUPFAM" id="SSF54495">
    <property type="entry name" value="UBC-like"/>
    <property type="match status" value="1"/>
</dbReference>
<evidence type="ECO:0000256" key="7">
    <source>
        <dbReference type="ARBA" id="ARBA00022927"/>
    </source>
</evidence>
<accession>A0A315VZH4</accession>
<keyword evidence="12" id="KW-1185">Reference proteome</keyword>
<feature type="domain" description="UBC core" evidence="10">
    <location>
        <begin position="274"/>
        <end position="422"/>
    </location>
</feature>
<keyword evidence="7" id="KW-0653">Protein transport</keyword>
<dbReference type="GO" id="GO:0005737">
    <property type="term" value="C:cytoplasm"/>
    <property type="evidence" value="ECO:0007669"/>
    <property type="project" value="UniProtKB-SubCell"/>
</dbReference>
<feature type="region of interest" description="Disordered" evidence="9">
    <location>
        <begin position="196"/>
        <end position="262"/>
    </location>
</feature>
<evidence type="ECO:0000259" key="10">
    <source>
        <dbReference type="PROSITE" id="PS50127"/>
    </source>
</evidence>
<dbReference type="PROSITE" id="PS50127">
    <property type="entry name" value="UBC_2"/>
    <property type="match status" value="1"/>
</dbReference>
<dbReference type="InterPro" id="IPR016135">
    <property type="entry name" value="UBQ-conjugating_enzyme/RWD"/>
</dbReference>
<dbReference type="Proteomes" id="UP000250572">
    <property type="component" value="Unassembled WGS sequence"/>
</dbReference>
<comment type="caution">
    <text evidence="11">The sequence shown here is derived from an EMBL/GenBank/DDBJ whole genome shotgun (WGS) entry which is preliminary data.</text>
</comment>
<dbReference type="GO" id="GO:0005886">
    <property type="term" value="C:plasma membrane"/>
    <property type="evidence" value="ECO:0007669"/>
    <property type="project" value="UniProtKB-SubCell"/>
</dbReference>
<organism evidence="11 12">
    <name type="scientific">Gambusia affinis</name>
    <name type="common">Western mosquitofish</name>
    <name type="synonym">Heterandria affinis</name>
    <dbReference type="NCBI Taxonomy" id="33528"/>
    <lineage>
        <taxon>Eukaryota</taxon>
        <taxon>Metazoa</taxon>
        <taxon>Chordata</taxon>
        <taxon>Craniata</taxon>
        <taxon>Vertebrata</taxon>
        <taxon>Euteleostomi</taxon>
        <taxon>Actinopterygii</taxon>
        <taxon>Neopterygii</taxon>
        <taxon>Teleostei</taxon>
        <taxon>Neoteleostei</taxon>
        <taxon>Acanthomorphata</taxon>
        <taxon>Ovalentaria</taxon>
        <taxon>Atherinomorphae</taxon>
        <taxon>Cyprinodontiformes</taxon>
        <taxon>Poeciliidae</taxon>
        <taxon>Poeciliinae</taxon>
        <taxon>Gambusia</taxon>
    </lineage>
</organism>
<dbReference type="SMART" id="SM00212">
    <property type="entry name" value="UBCc"/>
    <property type="match status" value="1"/>
</dbReference>
<evidence type="ECO:0000256" key="2">
    <source>
        <dbReference type="ARBA" id="ARBA00004496"/>
    </source>
</evidence>
<evidence type="ECO:0000313" key="11">
    <source>
        <dbReference type="EMBL" id="PWA29022.1"/>
    </source>
</evidence>
<keyword evidence="4" id="KW-1003">Cell membrane</keyword>
<feature type="compositionally biased region" description="Basic and acidic residues" evidence="9">
    <location>
        <begin position="215"/>
        <end position="226"/>
    </location>
</feature>
<dbReference type="FunFam" id="3.10.110.10:FF:000030">
    <property type="entry name" value="AKT-interacting protein-like isoform X2"/>
    <property type="match status" value="1"/>
</dbReference>
<dbReference type="AlphaFoldDB" id="A0A315VZH4"/>
<dbReference type="InterPro" id="IPR050113">
    <property type="entry name" value="Ub_conjugating_enzyme"/>
</dbReference>
<evidence type="ECO:0000256" key="6">
    <source>
        <dbReference type="ARBA" id="ARBA00022703"/>
    </source>
</evidence>
<evidence type="ECO:0000313" key="12">
    <source>
        <dbReference type="Proteomes" id="UP000250572"/>
    </source>
</evidence>
<dbReference type="STRING" id="33528.ENSGAFP00000014923"/>
<evidence type="ECO:0000256" key="8">
    <source>
        <dbReference type="ARBA" id="ARBA00023136"/>
    </source>
</evidence>
<evidence type="ECO:0000256" key="4">
    <source>
        <dbReference type="ARBA" id="ARBA00022475"/>
    </source>
</evidence>
<proteinExistence type="predicted"/>
<dbReference type="GO" id="GO:0015031">
    <property type="term" value="P:protein transport"/>
    <property type="evidence" value="ECO:0007669"/>
    <property type="project" value="UniProtKB-KW"/>
</dbReference>
<feature type="compositionally biased region" description="Pro residues" evidence="9">
    <location>
        <begin position="196"/>
        <end position="211"/>
    </location>
</feature>
<reference evidence="11 12" key="1">
    <citation type="journal article" date="2018" name="G3 (Bethesda)">
        <title>A High-Quality Reference Genome for the Invasive Mosquitofish Gambusia affinis Using a Chicago Library.</title>
        <authorList>
            <person name="Hoffberg S.L."/>
            <person name="Troendle N.J."/>
            <person name="Glenn T.C."/>
            <person name="Mahmud O."/>
            <person name="Louha S."/>
            <person name="Chalopin D."/>
            <person name="Bennetzen J.L."/>
            <person name="Mauricio R."/>
        </authorList>
    </citation>
    <scope>NUCLEOTIDE SEQUENCE [LARGE SCALE GENOMIC DNA]</scope>
    <source>
        <strain evidence="11">NE01/NJP1002.9</strain>
        <tissue evidence="11">Muscle</tissue>
    </source>
</reference>
<dbReference type="EMBL" id="NHOQ01000682">
    <property type="protein sequence ID" value="PWA29022.1"/>
    <property type="molecule type" value="Genomic_DNA"/>
</dbReference>
<comment type="subcellular location">
    <subcellularLocation>
        <location evidence="1">Cell membrane</location>
        <topology evidence="1">Peripheral membrane protein</topology>
    </subcellularLocation>
    <subcellularLocation>
        <location evidence="2">Cytoplasm</location>
    </subcellularLocation>
</comment>
<evidence type="ECO:0000256" key="9">
    <source>
        <dbReference type="SAM" id="MobiDB-lite"/>
    </source>
</evidence>
<dbReference type="GO" id="GO:0006915">
    <property type="term" value="P:apoptotic process"/>
    <property type="evidence" value="ECO:0007669"/>
    <property type="project" value="UniProtKB-KW"/>
</dbReference>
<keyword evidence="8" id="KW-0472">Membrane</keyword>
<evidence type="ECO:0000256" key="1">
    <source>
        <dbReference type="ARBA" id="ARBA00004202"/>
    </source>
</evidence>
<dbReference type="CDD" id="cd23814">
    <property type="entry name" value="UEV_AKTIP"/>
    <property type="match status" value="1"/>
</dbReference>
<name>A0A315VZH4_GAMAF</name>
<feature type="region of interest" description="Disordered" evidence="9">
    <location>
        <begin position="458"/>
        <end position="491"/>
    </location>
</feature>
<dbReference type="Pfam" id="PF00179">
    <property type="entry name" value="UQ_con"/>
    <property type="match status" value="1"/>
</dbReference>
<evidence type="ECO:0000256" key="5">
    <source>
        <dbReference type="ARBA" id="ARBA00022490"/>
    </source>
</evidence>
<sequence>MMKNYPKLPGLVIPKTTKEGQSTKMFQIFQAKYVPKLFQKCYNFRVCQRKRQRRRGWVTRGDKLFAHTHAHAHAHTCAGVIRACNHVERRKRRGKSAPGLLFVAASTCLPACVAVPHSRARALRSEKPTSRQPGVHKFSLIRGCSSVETVCHLLLDRIMNEGIHVENNQSRERMTAISVNGGVVVTASQSWSPPPLPLLPLSAPPPPPSLPPLQRADEEQSGHTDQRASPARTHFGKKVLPPIPKNATPITKPPSMGSAAHSANGTHASYGPFYLEYSLLAEFTLVIKQKLPGIYVQPSYKSALMWFGVIFIRHGLYQDGVFKFTVYIPDNYPDGECPKLVFDIPVFHPLVDPVSGELDVRRAFTKWRRNHNHIWQVLMYARTVFYKINTAEPLNPEAAVLYEKDVQLFKSKVVDSVKLCNSHLFDQPKIDDPYAISFSPWNPAVHEEAKERMFSYKRRPEEPHRGTQVSGLSWVKPGSTQPFSKEDVRSHSGPCAKVKPLRIGCGIDAAILCTLSTELQPVQSERESLICKCAVIAVTSAAPEPLRRGRQQEYN</sequence>
<dbReference type="InterPro" id="IPR000608">
    <property type="entry name" value="UBC"/>
</dbReference>
<gene>
    <name evidence="11" type="ORF">CCH79_00006225</name>
</gene>
<evidence type="ECO:0000256" key="3">
    <source>
        <dbReference type="ARBA" id="ARBA00022448"/>
    </source>
</evidence>
<keyword evidence="5" id="KW-0963">Cytoplasm</keyword>
<dbReference type="Gene3D" id="3.10.110.10">
    <property type="entry name" value="Ubiquitin Conjugating Enzyme"/>
    <property type="match status" value="1"/>
</dbReference>
<keyword evidence="6" id="KW-0053">Apoptosis</keyword>